<sequence>MAVHHVGFQLADQAGDMCPDHQIGKARLAAYRDPVDAELEARLDLGKHCVGTRATGQAVGDDADVMAAFDLAIGNVEDVTDDAADRGTDDVQDAQRLVPILILRHRSEPAFADEHGVPGADRRAEGSCEAAGARCIGVG</sequence>
<name>A0A401U480_CHIPU</name>
<keyword evidence="2" id="KW-1185">Reference proteome</keyword>
<dbReference type="AlphaFoldDB" id="A0A401U480"/>
<dbReference type="EMBL" id="BEZZ01277232">
    <property type="protein sequence ID" value="GCC49698.1"/>
    <property type="molecule type" value="Genomic_DNA"/>
</dbReference>
<accession>A0A401U480</accession>
<gene>
    <name evidence="1" type="ORF">chiPu_0033958</name>
</gene>
<organism evidence="1 2">
    <name type="scientific">Chiloscyllium punctatum</name>
    <name type="common">Brownbanded bambooshark</name>
    <name type="synonym">Hemiscyllium punctatum</name>
    <dbReference type="NCBI Taxonomy" id="137246"/>
    <lineage>
        <taxon>Eukaryota</taxon>
        <taxon>Metazoa</taxon>
        <taxon>Chordata</taxon>
        <taxon>Craniata</taxon>
        <taxon>Vertebrata</taxon>
        <taxon>Chondrichthyes</taxon>
        <taxon>Elasmobranchii</taxon>
        <taxon>Galeomorphii</taxon>
        <taxon>Galeoidea</taxon>
        <taxon>Orectolobiformes</taxon>
        <taxon>Hemiscylliidae</taxon>
        <taxon>Chiloscyllium</taxon>
    </lineage>
</organism>
<proteinExistence type="predicted"/>
<evidence type="ECO:0000313" key="1">
    <source>
        <dbReference type="EMBL" id="GCC49698.1"/>
    </source>
</evidence>
<dbReference type="Proteomes" id="UP000287033">
    <property type="component" value="Unassembled WGS sequence"/>
</dbReference>
<feature type="non-terminal residue" evidence="1">
    <location>
        <position position="139"/>
    </location>
</feature>
<reference evidence="1 2" key="1">
    <citation type="journal article" date="2018" name="Nat. Ecol. Evol.">
        <title>Shark genomes provide insights into elasmobranch evolution and the origin of vertebrates.</title>
        <authorList>
            <person name="Hara Y"/>
            <person name="Yamaguchi K"/>
            <person name="Onimaru K"/>
            <person name="Kadota M"/>
            <person name="Koyanagi M"/>
            <person name="Keeley SD"/>
            <person name="Tatsumi K"/>
            <person name="Tanaka K"/>
            <person name="Motone F"/>
            <person name="Kageyama Y"/>
            <person name="Nozu R"/>
            <person name="Adachi N"/>
            <person name="Nishimura O"/>
            <person name="Nakagawa R"/>
            <person name="Tanegashima C"/>
            <person name="Kiyatake I"/>
            <person name="Matsumoto R"/>
            <person name="Murakumo K"/>
            <person name="Nishida K"/>
            <person name="Terakita A"/>
            <person name="Kuratani S"/>
            <person name="Sato K"/>
            <person name="Hyodo S Kuraku.S."/>
        </authorList>
    </citation>
    <scope>NUCLEOTIDE SEQUENCE [LARGE SCALE GENOMIC DNA]</scope>
</reference>
<evidence type="ECO:0000313" key="2">
    <source>
        <dbReference type="Proteomes" id="UP000287033"/>
    </source>
</evidence>
<comment type="caution">
    <text evidence="1">The sequence shown here is derived from an EMBL/GenBank/DDBJ whole genome shotgun (WGS) entry which is preliminary data.</text>
</comment>
<protein>
    <submittedName>
        <fullName evidence="1">Uncharacterized protein</fullName>
    </submittedName>
</protein>